<evidence type="ECO:0000313" key="3">
    <source>
        <dbReference type="EMBL" id="MDC2887572.1"/>
    </source>
</evidence>
<dbReference type="Proteomes" id="UP001528411">
    <property type="component" value="Unassembled WGS sequence"/>
</dbReference>
<evidence type="ECO:0000259" key="2">
    <source>
        <dbReference type="Pfam" id="PF00884"/>
    </source>
</evidence>
<dbReference type="InterPro" id="IPR017850">
    <property type="entry name" value="Alkaline_phosphatase_core_sf"/>
</dbReference>
<sequence length="92" mass="10384">MLLVHDDHKPTPDTRPKSIFDNFPEVATYNNTLGDDRQYFPDMITYMDKLVGKVVNKLEEQGLIENTLIVVMGDNGTKSTFGHVLPDGTIYP</sequence>
<dbReference type="Gene3D" id="3.40.720.10">
    <property type="entry name" value="Alkaline Phosphatase, subunit A"/>
    <property type="match status" value="1"/>
</dbReference>
<name>A0ABT5FAB9_9GAMM</name>
<evidence type="ECO:0000256" key="1">
    <source>
        <dbReference type="ARBA" id="ARBA00008779"/>
    </source>
</evidence>
<accession>A0ABT5FAB9</accession>
<proteinExistence type="inferred from homology"/>
<protein>
    <submittedName>
        <fullName evidence="3">Sulfatase-like hydrolase/transferase</fullName>
    </submittedName>
</protein>
<comment type="caution">
    <text evidence="3">The sequence shown here is derived from an EMBL/GenBank/DDBJ whole genome shotgun (WGS) entry which is preliminary data.</text>
</comment>
<dbReference type="InterPro" id="IPR000917">
    <property type="entry name" value="Sulfatase_N"/>
</dbReference>
<evidence type="ECO:0000313" key="4">
    <source>
        <dbReference type="Proteomes" id="UP001528411"/>
    </source>
</evidence>
<dbReference type="SUPFAM" id="SSF53649">
    <property type="entry name" value="Alkaline phosphatase-like"/>
    <property type="match status" value="1"/>
</dbReference>
<dbReference type="InterPro" id="IPR050738">
    <property type="entry name" value="Sulfatase"/>
</dbReference>
<organism evidence="3 4">
    <name type="scientific">Psychrosphaera algicola</name>
    <dbReference type="NCBI Taxonomy" id="3023714"/>
    <lineage>
        <taxon>Bacteria</taxon>
        <taxon>Pseudomonadati</taxon>
        <taxon>Pseudomonadota</taxon>
        <taxon>Gammaproteobacteria</taxon>
        <taxon>Alteromonadales</taxon>
        <taxon>Pseudoalteromonadaceae</taxon>
        <taxon>Psychrosphaera</taxon>
    </lineage>
</organism>
<dbReference type="PANTHER" id="PTHR42693:SF33">
    <property type="entry name" value="ARYLSULFATASE"/>
    <property type="match status" value="1"/>
</dbReference>
<feature type="domain" description="Sulfatase N-terminal" evidence="2">
    <location>
        <begin position="8"/>
        <end position="79"/>
    </location>
</feature>
<comment type="similarity">
    <text evidence="1">Belongs to the sulfatase family.</text>
</comment>
<dbReference type="Pfam" id="PF00884">
    <property type="entry name" value="Sulfatase"/>
    <property type="match status" value="1"/>
</dbReference>
<reference evidence="3 4" key="1">
    <citation type="submission" date="2023-01" db="EMBL/GenBank/DDBJ databases">
        <title>Psychrosphaera sp. nov., isolated from marine algae.</title>
        <authorList>
            <person name="Bayburt H."/>
            <person name="Choi B.J."/>
            <person name="Kim J.M."/>
            <person name="Choi D.G."/>
            <person name="Jeon C.O."/>
        </authorList>
    </citation>
    <scope>NUCLEOTIDE SEQUENCE [LARGE SCALE GENOMIC DNA]</scope>
    <source>
        <strain evidence="3 4">G1-22</strain>
    </source>
</reference>
<gene>
    <name evidence="3" type="ORF">PN838_00330</name>
</gene>
<dbReference type="PANTHER" id="PTHR42693">
    <property type="entry name" value="ARYLSULFATASE FAMILY MEMBER"/>
    <property type="match status" value="1"/>
</dbReference>
<dbReference type="EMBL" id="JAQOMS010000002">
    <property type="protein sequence ID" value="MDC2887572.1"/>
    <property type="molecule type" value="Genomic_DNA"/>
</dbReference>
<keyword evidence="4" id="KW-1185">Reference proteome</keyword>